<reference evidence="10" key="1">
    <citation type="journal article" date="2012" name="Proc. Natl. Acad. Sci. U.S.A.">
        <title>Gain and loss of multiple functionally related, horizontally transferred genes in the reduced genomes of two microsporidian parasites.</title>
        <authorList>
            <person name="Pombert J.-F."/>
            <person name="Selman M."/>
            <person name="Burki F."/>
            <person name="Bardell F.T."/>
            <person name="Farinelli L."/>
            <person name="Solter L.F."/>
            <person name="Whitman D.W."/>
            <person name="Weiss L.M."/>
            <person name="Corradi N."/>
            <person name="Keeling P.J."/>
        </authorList>
    </citation>
    <scope>NUCLEOTIDE SEQUENCE [LARGE SCALE GENOMIC DNA]</scope>
    <source>
        <strain evidence="10">SJ-2008</strain>
    </source>
</reference>
<evidence type="ECO:0000256" key="1">
    <source>
        <dbReference type="ARBA" id="ARBA00010107"/>
    </source>
</evidence>
<dbReference type="PANTHER" id="PTHR10615">
    <property type="entry name" value="HISTONE ACETYLTRANSFERASE"/>
    <property type="match status" value="1"/>
</dbReference>
<dbReference type="InterPro" id="IPR016181">
    <property type="entry name" value="Acyl_CoA_acyltransferase"/>
</dbReference>
<dbReference type="AlphaFoldDB" id="I6ZVD3"/>
<dbReference type="Gene3D" id="1.10.10.10">
    <property type="entry name" value="Winged helix-like DNA-binding domain superfamily/Winged helix DNA-binding domain"/>
    <property type="match status" value="1"/>
</dbReference>
<comment type="catalytic activity">
    <reaction evidence="8">
        <text>L-lysyl-[protein] + acetyl-CoA = N(6)-acetyl-L-lysyl-[protein] + CoA + H(+)</text>
        <dbReference type="Rhea" id="RHEA:45948"/>
        <dbReference type="Rhea" id="RHEA-COMP:9752"/>
        <dbReference type="Rhea" id="RHEA-COMP:10731"/>
        <dbReference type="ChEBI" id="CHEBI:15378"/>
        <dbReference type="ChEBI" id="CHEBI:29969"/>
        <dbReference type="ChEBI" id="CHEBI:57287"/>
        <dbReference type="ChEBI" id="CHEBI:57288"/>
        <dbReference type="ChEBI" id="CHEBI:61930"/>
        <dbReference type="EC" id="2.3.1.48"/>
    </reaction>
</comment>
<dbReference type="InterPro" id="IPR036388">
    <property type="entry name" value="WH-like_DNA-bd_sf"/>
</dbReference>
<evidence type="ECO:0000313" key="11">
    <source>
        <dbReference type="Proteomes" id="UP000010094"/>
    </source>
</evidence>
<dbReference type="EC" id="2.3.1.48" evidence="2 8"/>
<keyword evidence="4" id="KW-0479">Metal-binding</keyword>
<comment type="subcellular location">
    <subcellularLocation>
        <location evidence="8">Nucleus</location>
    </subcellularLocation>
</comment>
<dbReference type="RefSeq" id="XP_009265183.1">
    <property type="nucleotide sequence ID" value="XM_009266908.1"/>
</dbReference>
<dbReference type="InterPro" id="IPR050603">
    <property type="entry name" value="MYST_HAT"/>
</dbReference>
<evidence type="ECO:0000256" key="2">
    <source>
        <dbReference type="ARBA" id="ARBA00013184"/>
    </source>
</evidence>
<dbReference type="Pfam" id="PF01853">
    <property type="entry name" value="MOZ_SAS"/>
    <property type="match status" value="1"/>
</dbReference>
<feature type="domain" description="MYST-type HAT" evidence="9">
    <location>
        <begin position="29"/>
        <end position="292"/>
    </location>
</feature>
<evidence type="ECO:0000256" key="5">
    <source>
        <dbReference type="ARBA" id="ARBA00022833"/>
    </source>
</evidence>
<keyword evidence="3 10" id="KW-0808">Transferase</keyword>
<evidence type="ECO:0000256" key="7">
    <source>
        <dbReference type="PIRSR" id="PIRSR602717-51"/>
    </source>
</evidence>
<evidence type="ECO:0000313" key="10">
    <source>
        <dbReference type="EMBL" id="AFN83686.1"/>
    </source>
</evidence>
<evidence type="ECO:0000256" key="3">
    <source>
        <dbReference type="ARBA" id="ARBA00022679"/>
    </source>
</evidence>
<dbReference type="PANTHER" id="PTHR10615:SF161">
    <property type="entry name" value="HISTONE ACETYLTRANSFERASE KAT7"/>
    <property type="match status" value="1"/>
</dbReference>
<evidence type="ECO:0000259" key="9">
    <source>
        <dbReference type="PROSITE" id="PS51726"/>
    </source>
</evidence>
<keyword evidence="4" id="KW-0863">Zinc-finger</keyword>
<dbReference type="GO" id="GO:0008270">
    <property type="term" value="F:zinc ion binding"/>
    <property type="evidence" value="ECO:0007669"/>
    <property type="project" value="UniProtKB-KW"/>
</dbReference>
<protein>
    <recommendedName>
        <fullName evidence="2 8">Histone acetyltransferase</fullName>
        <ecNumber evidence="2 8">2.3.1.48</ecNumber>
    </recommendedName>
</protein>
<dbReference type="GO" id="GO:0000785">
    <property type="term" value="C:chromatin"/>
    <property type="evidence" value="ECO:0007669"/>
    <property type="project" value="TreeGrafter"/>
</dbReference>
<dbReference type="VEuPathDB" id="MicrosporidiaDB:EROM_090690"/>
<evidence type="ECO:0000256" key="8">
    <source>
        <dbReference type="RuleBase" id="RU361211"/>
    </source>
</evidence>
<dbReference type="GO" id="GO:0004402">
    <property type="term" value="F:histone acetyltransferase activity"/>
    <property type="evidence" value="ECO:0007669"/>
    <property type="project" value="InterPro"/>
</dbReference>
<dbReference type="CDD" id="cd04301">
    <property type="entry name" value="NAT_SF"/>
    <property type="match status" value="1"/>
</dbReference>
<keyword evidence="5" id="KW-0862">Zinc</keyword>
<dbReference type="PROSITE" id="PS51726">
    <property type="entry name" value="MYST_HAT"/>
    <property type="match status" value="1"/>
</dbReference>
<keyword evidence="6" id="KW-0007">Acetylation</keyword>
<dbReference type="Proteomes" id="UP000010094">
    <property type="component" value="Chromosome IXb"/>
</dbReference>
<gene>
    <name evidence="10" type="ordered locus">EROM_090690</name>
</gene>
<keyword evidence="11" id="KW-1185">Reference proteome</keyword>
<dbReference type="GO" id="GO:0003712">
    <property type="term" value="F:transcription coregulator activity"/>
    <property type="evidence" value="ECO:0007669"/>
    <property type="project" value="TreeGrafter"/>
</dbReference>
<dbReference type="OrthoDB" id="787137at2759"/>
<accession>I6ZVD3</accession>
<evidence type="ECO:0000256" key="4">
    <source>
        <dbReference type="ARBA" id="ARBA00022771"/>
    </source>
</evidence>
<organism evidence="10 11">
    <name type="scientific">Encephalitozoon romaleae (strain SJ-2008)</name>
    <name type="common">Microsporidian parasite</name>
    <dbReference type="NCBI Taxonomy" id="1178016"/>
    <lineage>
        <taxon>Eukaryota</taxon>
        <taxon>Fungi</taxon>
        <taxon>Fungi incertae sedis</taxon>
        <taxon>Microsporidia</taxon>
        <taxon>Unikaryonidae</taxon>
        <taxon>Encephalitozoon</taxon>
    </lineage>
</organism>
<dbReference type="GO" id="GO:0006357">
    <property type="term" value="P:regulation of transcription by RNA polymerase II"/>
    <property type="evidence" value="ECO:0007669"/>
    <property type="project" value="TreeGrafter"/>
</dbReference>
<dbReference type="EMBL" id="CP003527">
    <property type="protein sequence ID" value="AFN83686.1"/>
    <property type="molecule type" value="Genomic_DNA"/>
</dbReference>
<dbReference type="SUPFAM" id="SSF55729">
    <property type="entry name" value="Acyl-CoA N-acyltransferases (Nat)"/>
    <property type="match status" value="1"/>
</dbReference>
<dbReference type="GO" id="GO:0003682">
    <property type="term" value="F:chromatin binding"/>
    <property type="evidence" value="ECO:0007669"/>
    <property type="project" value="TreeGrafter"/>
</dbReference>
<keyword evidence="8" id="KW-0539">Nucleus</keyword>
<dbReference type="InterPro" id="IPR002717">
    <property type="entry name" value="HAT_MYST-type"/>
</dbReference>
<dbReference type="GeneID" id="20564293"/>
<proteinExistence type="inferred from homology"/>
<comment type="similarity">
    <text evidence="1 8">Belongs to the MYST (SAS/MOZ) family.</text>
</comment>
<feature type="active site" description="Proton donor/acceptor" evidence="7">
    <location>
        <position position="205"/>
    </location>
</feature>
<evidence type="ECO:0000256" key="6">
    <source>
        <dbReference type="ARBA" id="ARBA00022990"/>
    </source>
</evidence>
<dbReference type="GO" id="GO:0005634">
    <property type="term" value="C:nucleus"/>
    <property type="evidence" value="ECO:0007669"/>
    <property type="project" value="UniProtKB-SubCell"/>
</dbReference>
<dbReference type="HOGENOM" id="CLU_011815_0_4_1"/>
<name>I6ZVD3_ENCRO</name>
<dbReference type="KEGG" id="ero:EROM_090690"/>
<dbReference type="Gene3D" id="3.40.630.30">
    <property type="match status" value="1"/>
</dbReference>
<sequence length="292" mass="33388">MNLDNEQIDMLKDDPEFKEYYETMERKNGTTEAIPSMKFLRRNVEVTQIMLGDELLSLPNRIWLFSDKNVVYICDQCLLQYWDSVSFDNHRKDCSSGAPGKYVYIDEKEGISILEIDGKNESVLCRRICTIGKGFIRRKTLYLDVDGYLFYVLFCGGKLGGFFSKEKESTEHNLSCLLVLPPYRSKGYGSLMIDLSYILGTGTPEKPLSKEGRTVYKKYWRNKVLNTLKKATEQEMSIKDISAESGLSIDDTIHGLELLGISPESHIYDVTDKVSVLSKECKKDCLVLQVKI</sequence>